<dbReference type="HOGENOM" id="CLU_054274_0_0_1"/>
<organism evidence="9 10">
    <name type="scientific">Tetranychus urticae</name>
    <name type="common">Two-spotted spider mite</name>
    <dbReference type="NCBI Taxonomy" id="32264"/>
    <lineage>
        <taxon>Eukaryota</taxon>
        <taxon>Metazoa</taxon>
        <taxon>Ecdysozoa</taxon>
        <taxon>Arthropoda</taxon>
        <taxon>Chelicerata</taxon>
        <taxon>Arachnida</taxon>
        <taxon>Acari</taxon>
        <taxon>Acariformes</taxon>
        <taxon>Trombidiformes</taxon>
        <taxon>Prostigmata</taxon>
        <taxon>Eleutherengona</taxon>
        <taxon>Raphignathae</taxon>
        <taxon>Tetranychoidea</taxon>
        <taxon>Tetranychidae</taxon>
        <taxon>Tetranychus</taxon>
    </lineage>
</organism>
<dbReference type="OrthoDB" id="331948at2759"/>
<comment type="domain">
    <text evidence="7">The DHHC domain is required for palmitoyltransferase activity.</text>
</comment>
<keyword evidence="6 7" id="KW-0012">Acyltransferase</keyword>
<dbReference type="KEGG" id="tut:107359726"/>
<feature type="transmembrane region" description="Helical" evidence="7">
    <location>
        <begin position="77"/>
        <end position="100"/>
    </location>
</feature>
<dbReference type="EnsemblMetazoa" id="tetur04g05860.1">
    <property type="protein sequence ID" value="tetur04g05860.1"/>
    <property type="gene ID" value="tetur04g05860"/>
</dbReference>
<dbReference type="PROSITE" id="PS50216">
    <property type="entry name" value="DHHC"/>
    <property type="match status" value="1"/>
</dbReference>
<feature type="domain" description="Palmitoyltransferase DHHC" evidence="8">
    <location>
        <begin position="149"/>
        <end position="297"/>
    </location>
</feature>
<sequence length="356" mass="40855">MSIGARFLSRLLLFCKRKFISAWSAPIARLHRAWYLTKLAIQTLCYNQHLDLNYALDTLLEPIFWFVDHFTAALGPVFVFMVINFLSAYVVIAYAIGLPFWWNRSVPVTCIALILGNYLLINVVFHYYMALVTPPGQPPPDRLLFEVISICKKCMTPKPPRTHHCSVCDKCILKMDHHCPWLNNCIGHFNHRFFFSFCLFTWIGTIFVMIFGAVIAYEHFFLSNDDLNTTVLKNNSTSVTTNNSLYTKLEEQISLLRNGAIIFELLLTVGVFLAIGALGGWHAKLITRGETCVETYINKKEKEKAAKLNKKFINPFDKGPRENWRIFLGLNRPEISLKHILFPSTHLPMDDGLRSS</sequence>
<reference evidence="10" key="1">
    <citation type="submission" date="2011-08" db="EMBL/GenBank/DDBJ databases">
        <authorList>
            <person name="Rombauts S."/>
        </authorList>
    </citation>
    <scope>NUCLEOTIDE SEQUENCE</scope>
    <source>
        <strain evidence="10">London</strain>
    </source>
</reference>
<evidence type="ECO:0000256" key="2">
    <source>
        <dbReference type="ARBA" id="ARBA00022679"/>
    </source>
</evidence>
<feature type="transmembrane region" description="Helical" evidence="7">
    <location>
        <begin position="260"/>
        <end position="281"/>
    </location>
</feature>
<evidence type="ECO:0000256" key="1">
    <source>
        <dbReference type="ARBA" id="ARBA00004141"/>
    </source>
</evidence>
<accession>T1K2P9</accession>
<gene>
    <name evidence="9" type="primary">107359726</name>
</gene>
<comment type="catalytic activity">
    <reaction evidence="7">
        <text>L-cysteinyl-[protein] + hexadecanoyl-CoA = S-hexadecanoyl-L-cysteinyl-[protein] + CoA</text>
        <dbReference type="Rhea" id="RHEA:36683"/>
        <dbReference type="Rhea" id="RHEA-COMP:10131"/>
        <dbReference type="Rhea" id="RHEA-COMP:11032"/>
        <dbReference type="ChEBI" id="CHEBI:29950"/>
        <dbReference type="ChEBI" id="CHEBI:57287"/>
        <dbReference type="ChEBI" id="CHEBI:57379"/>
        <dbReference type="ChEBI" id="CHEBI:74151"/>
        <dbReference type="EC" id="2.3.1.225"/>
    </reaction>
</comment>
<proteinExistence type="inferred from homology"/>
<comment type="subcellular location">
    <subcellularLocation>
        <location evidence="1">Membrane</location>
        <topology evidence="1">Multi-pass membrane protein</topology>
    </subcellularLocation>
</comment>
<dbReference type="Proteomes" id="UP000015104">
    <property type="component" value="Unassembled WGS sequence"/>
</dbReference>
<keyword evidence="4 7" id="KW-1133">Transmembrane helix</keyword>
<feature type="transmembrane region" description="Helical" evidence="7">
    <location>
        <begin position="106"/>
        <end position="128"/>
    </location>
</feature>
<dbReference type="InterPro" id="IPR001594">
    <property type="entry name" value="Palmitoyltrfase_DHHC"/>
</dbReference>
<feature type="transmembrane region" description="Helical" evidence="7">
    <location>
        <begin position="193"/>
        <end position="217"/>
    </location>
</feature>
<dbReference type="AlphaFoldDB" id="T1K2P9"/>
<evidence type="ECO:0000256" key="3">
    <source>
        <dbReference type="ARBA" id="ARBA00022692"/>
    </source>
</evidence>
<dbReference type="OMA" id="APFEDEW"/>
<name>T1K2P9_TETUR</name>
<dbReference type="EMBL" id="CAEY01001367">
    <property type="status" value="NOT_ANNOTATED_CDS"/>
    <property type="molecule type" value="Genomic_DNA"/>
</dbReference>
<evidence type="ECO:0000259" key="8">
    <source>
        <dbReference type="Pfam" id="PF01529"/>
    </source>
</evidence>
<protein>
    <recommendedName>
        <fullName evidence="7">Palmitoyltransferase</fullName>
        <ecNumber evidence="7">2.3.1.225</ecNumber>
    </recommendedName>
</protein>
<dbReference type="InterPro" id="IPR039859">
    <property type="entry name" value="PFA4/ZDH16/20/ERF2-like"/>
</dbReference>
<keyword evidence="3 7" id="KW-0812">Transmembrane</keyword>
<keyword evidence="5 7" id="KW-0472">Membrane</keyword>
<dbReference type="GO" id="GO:0019706">
    <property type="term" value="F:protein-cysteine S-palmitoyltransferase activity"/>
    <property type="evidence" value="ECO:0007669"/>
    <property type="project" value="UniProtKB-EC"/>
</dbReference>
<reference evidence="9" key="2">
    <citation type="submission" date="2015-06" db="UniProtKB">
        <authorList>
            <consortium name="EnsemblMetazoa"/>
        </authorList>
    </citation>
    <scope>IDENTIFICATION</scope>
</reference>
<dbReference type="PANTHER" id="PTHR12246">
    <property type="entry name" value="PALMITOYLTRANSFERASE ZDHHC16"/>
    <property type="match status" value="1"/>
</dbReference>
<dbReference type="Pfam" id="PF01529">
    <property type="entry name" value="DHHC"/>
    <property type="match status" value="1"/>
</dbReference>
<evidence type="ECO:0000256" key="4">
    <source>
        <dbReference type="ARBA" id="ARBA00022989"/>
    </source>
</evidence>
<comment type="similarity">
    <text evidence="7">Belongs to the DHHC palmitoyltransferase family.</text>
</comment>
<evidence type="ECO:0000313" key="10">
    <source>
        <dbReference type="Proteomes" id="UP000015104"/>
    </source>
</evidence>
<dbReference type="EC" id="2.3.1.225" evidence="7"/>
<keyword evidence="10" id="KW-1185">Reference proteome</keyword>
<dbReference type="eggNOG" id="KOG1313">
    <property type="taxonomic scope" value="Eukaryota"/>
</dbReference>
<evidence type="ECO:0000256" key="7">
    <source>
        <dbReference type="RuleBase" id="RU079119"/>
    </source>
</evidence>
<keyword evidence="2 7" id="KW-0808">Transferase</keyword>
<evidence type="ECO:0000313" key="9">
    <source>
        <dbReference type="EnsemblMetazoa" id="tetur04g05860.1"/>
    </source>
</evidence>
<evidence type="ECO:0000256" key="5">
    <source>
        <dbReference type="ARBA" id="ARBA00023136"/>
    </source>
</evidence>
<evidence type="ECO:0000256" key="6">
    <source>
        <dbReference type="ARBA" id="ARBA00023315"/>
    </source>
</evidence>
<dbReference type="GO" id="GO:0016020">
    <property type="term" value="C:membrane"/>
    <property type="evidence" value="ECO:0007669"/>
    <property type="project" value="UniProtKB-SubCell"/>
</dbReference>